<dbReference type="RefSeq" id="WP_422862311.1">
    <property type="nucleotide sequence ID" value="NZ_JAMSKV010000001.1"/>
</dbReference>
<protein>
    <submittedName>
        <fullName evidence="1">Helix-turn-helix transcriptional regulator</fullName>
    </submittedName>
</protein>
<dbReference type="Proteomes" id="UP001524587">
    <property type="component" value="Unassembled WGS sequence"/>
</dbReference>
<evidence type="ECO:0000313" key="1">
    <source>
        <dbReference type="EMBL" id="MCQ8276862.1"/>
    </source>
</evidence>
<accession>A0ABT1W1W6</accession>
<organism evidence="1 2">
    <name type="scientific">Endosaccharibacter trunci</name>
    <dbReference type="NCBI Taxonomy" id="2812733"/>
    <lineage>
        <taxon>Bacteria</taxon>
        <taxon>Pseudomonadati</taxon>
        <taxon>Pseudomonadota</taxon>
        <taxon>Alphaproteobacteria</taxon>
        <taxon>Acetobacterales</taxon>
        <taxon>Acetobacteraceae</taxon>
        <taxon>Endosaccharibacter</taxon>
    </lineage>
</organism>
<reference evidence="1 2" key="1">
    <citation type="submission" date="2022-06" db="EMBL/GenBank/DDBJ databases">
        <title>Endosaccharibacter gen. nov., sp. nov., endophytic bacteria isolated from sugarcane.</title>
        <authorList>
            <person name="Pitiwittayakul N."/>
            <person name="Yukphan P."/>
            <person name="Charoenyingcharoen P."/>
            <person name="Tanasupawat S."/>
        </authorList>
    </citation>
    <scope>NUCLEOTIDE SEQUENCE [LARGE SCALE GENOMIC DNA]</scope>
    <source>
        <strain evidence="1 2">KSS8</strain>
    </source>
</reference>
<keyword evidence="2" id="KW-1185">Reference proteome</keyword>
<dbReference type="EMBL" id="JAMSKV010000001">
    <property type="protein sequence ID" value="MCQ8276862.1"/>
    <property type="molecule type" value="Genomic_DNA"/>
</dbReference>
<gene>
    <name evidence="1" type="ORF">NFI95_00160</name>
</gene>
<name>A0ABT1W1W6_9PROT</name>
<sequence length="198" mass="20810">MTHEELWRALDTLAAEKGLSPSGLARAAGLDPTSFNRSKRFGPTGPRWPSTESLSRVLAATGISLDSFAALVSGARVLRTVRAQRGLPVLAFSALTGHPPDAARIQAARDRVTPPRGGAETDYLVRLDDPRFAPALPPGALLLLSPGRPVGPGDRAIGFSGIEALCVAVEDDAPRRLDTNAALPAGCVLHRIGWIGLE</sequence>
<comment type="caution">
    <text evidence="1">The sequence shown here is derived from an EMBL/GenBank/DDBJ whole genome shotgun (WGS) entry which is preliminary data.</text>
</comment>
<evidence type="ECO:0000313" key="2">
    <source>
        <dbReference type="Proteomes" id="UP001524587"/>
    </source>
</evidence>
<proteinExistence type="predicted"/>